<evidence type="ECO:0000256" key="4">
    <source>
        <dbReference type="ARBA" id="ARBA00023163"/>
    </source>
</evidence>
<dbReference type="Pfam" id="PF08281">
    <property type="entry name" value="Sigma70_r4_2"/>
    <property type="match status" value="1"/>
</dbReference>
<evidence type="ECO:0000313" key="7">
    <source>
        <dbReference type="EMBL" id="MFD1127355.1"/>
    </source>
</evidence>
<dbReference type="Pfam" id="PF04542">
    <property type="entry name" value="Sigma70_r2"/>
    <property type="match status" value="1"/>
</dbReference>
<evidence type="ECO:0000256" key="1">
    <source>
        <dbReference type="ARBA" id="ARBA00010641"/>
    </source>
</evidence>
<comment type="caution">
    <text evidence="7">The sequence shown here is derived from an EMBL/GenBank/DDBJ whole genome shotgun (WGS) entry which is preliminary data.</text>
</comment>
<protein>
    <submittedName>
        <fullName evidence="7">RNA polymerase sigma factor</fullName>
    </submittedName>
</protein>
<dbReference type="NCBIfam" id="TIGR02937">
    <property type="entry name" value="sigma70-ECF"/>
    <property type="match status" value="1"/>
</dbReference>
<evidence type="ECO:0000256" key="3">
    <source>
        <dbReference type="ARBA" id="ARBA00023082"/>
    </source>
</evidence>
<dbReference type="Gene3D" id="1.10.10.10">
    <property type="entry name" value="Winged helix-like DNA-binding domain superfamily/Winged helix DNA-binding domain"/>
    <property type="match status" value="1"/>
</dbReference>
<reference evidence="8" key="1">
    <citation type="journal article" date="2019" name="Int. J. Syst. Evol. Microbiol.">
        <title>The Global Catalogue of Microorganisms (GCM) 10K type strain sequencing project: providing services to taxonomists for standard genome sequencing and annotation.</title>
        <authorList>
            <consortium name="The Broad Institute Genomics Platform"/>
            <consortium name="The Broad Institute Genome Sequencing Center for Infectious Disease"/>
            <person name="Wu L."/>
            <person name="Ma J."/>
        </authorList>
    </citation>
    <scope>NUCLEOTIDE SEQUENCE [LARGE SCALE GENOMIC DNA]</scope>
    <source>
        <strain evidence="8">CCUG 53519</strain>
    </source>
</reference>
<dbReference type="EMBL" id="JBHTKX010000001">
    <property type="protein sequence ID" value="MFD1127355.1"/>
    <property type="molecule type" value="Genomic_DNA"/>
</dbReference>
<dbReference type="InterPro" id="IPR013324">
    <property type="entry name" value="RNA_pol_sigma_r3/r4-like"/>
</dbReference>
<feature type="domain" description="RNA polymerase sigma-70 region 2" evidence="5">
    <location>
        <begin position="23"/>
        <end position="90"/>
    </location>
</feature>
<keyword evidence="8" id="KW-1185">Reference proteome</keyword>
<dbReference type="PANTHER" id="PTHR43133">
    <property type="entry name" value="RNA POLYMERASE ECF-TYPE SIGMA FACTO"/>
    <property type="match status" value="1"/>
</dbReference>
<evidence type="ECO:0000259" key="5">
    <source>
        <dbReference type="Pfam" id="PF04542"/>
    </source>
</evidence>
<dbReference type="InterPro" id="IPR013325">
    <property type="entry name" value="RNA_pol_sigma_r2"/>
</dbReference>
<keyword evidence="4" id="KW-0804">Transcription</keyword>
<dbReference type="PANTHER" id="PTHR43133:SF60">
    <property type="entry name" value="RNA POLYMERASE SIGMA FACTOR SIGV"/>
    <property type="match status" value="1"/>
</dbReference>
<name>A0ABW3PSD1_9BACL</name>
<dbReference type="SUPFAM" id="SSF88946">
    <property type="entry name" value="Sigma2 domain of RNA polymerase sigma factors"/>
    <property type="match status" value="1"/>
</dbReference>
<dbReference type="InterPro" id="IPR014284">
    <property type="entry name" value="RNA_pol_sigma-70_dom"/>
</dbReference>
<gene>
    <name evidence="7" type="ORF">ACFQ3J_04090</name>
</gene>
<organism evidence="7 8">
    <name type="scientific">Paenibacillus provencensis</name>
    <dbReference type="NCBI Taxonomy" id="441151"/>
    <lineage>
        <taxon>Bacteria</taxon>
        <taxon>Bacillati</taxon>
        <taxon>Bacillota</taxon>
        <taxon>Bacilli</taxon>
        <taxon>Bacillales</taxon>
        <taxon>Paenibacillaceae</taxon>
        <taxon>Paenibacillus</taxon>
    </lineage>
</organism>
<dbReference type="Gene3D" id="1.10.1740.10">
    <property type="match status" value="1"/>
</dbReference>
<dbReference type="InterPro" id="IPR039425">
    <property type="entry name" value="RNA_pol_sigma-70-like"/>
</dbReference>
<keyword evidence="3" id="KW-0731">Sigma factor</keyword>
<sequence>MESEKQWIMQIKKQSNKAAAGKLVSSYYKEIYSYVYKQTMDKEQSMDLTQEIFISMLQSIHYFDGKRASFRTWLYRIATNRVIDYYRSRAYRYRRSTERIEEERYVIPEPEDFTIRVENREEVMNIMQVVSELEPGSQSIFRLKIFGEYTFLEIADMLLLPESTVKSKYYTMIRKIKKQLEVNSDV</sequence>
<dbReference type="SUPFAM" id="SSF88659">
    <property type="entry name" value="Sigma3 and sigma4 domains of RNA polymerase sigma factors"/>
    <property type="match status" value="1"/>
</dbReference>
<dbReference type="Proteomes" id="UP001597169">
    <property type="component" value="Unassembled WGS sequence"/>
</dbReference>
<dbReference type="InterPro" id="IPR007627">
    <property type="entry name" value="RNA_pol_sigma70_r2"/>
</dbReference>
<evidence type="ECO:0000256" key="2">
    <source>
        <dbReference type="ARBA" id="ARBA00023015"/>
    </source>
</evidence>
<proteinExistence type="inferred from homology"/>
<accession>A0ABW3PSD1</accession>
<feature type="domain" description="RNA polymerase sigma factor 70 region 4 type 2" evidence="6">
    <location>
        <begin position="125"/>
        <end position="169"/>
    </location>
</feature>
<dbReference type="RefSeq" id="WP_251581301.1">
    <property type="nucleotide sequence ID" value="NZ_JBHTKX010000001.1"/>
</dbReference>
<evidence type="ECO:0000259" key="6">
    <source>
        <dbReference type="Pfam" id="PF08281"/>
    </source>
</evidence>
<comment type="similarity">
    <text evidence="1">Belongs to the sigma-70 factor family. ECF subfamily.</text>
</comment>
<evidence type="ECO:0000313" key="8">
    <source>
        <dbReference type="Proteomes" id="UP001597169"/>
    </source>
</evidence>
<keyword evidence="2" id="KW-0805">Transcription regulation</keyword>
<dbReference type="InterPro" id="IPR013249">
    <property type="entry name" value="RNA_pol_sigma70_r4_t2"/>
</dbReference>
<dbReference type="InterPro" id="IPR036388">
    <property type="entry name" value="WH-like_DNA-bd_sf"/>
</dbReference>